<organism evidence="2 3">
    <name type="scientific">Acidiferrimicrobium australe</name>
    <dbReference type="NCBI Taxonomy" id="2664430"/>
    <lineage>
        <taxon>Bacteria</taxon>
        <taxon>Bacillati</taxon>
        <taxon>Actinomycetota</taxon>
        <taxon>Acidimicrobiia</taxon>
        <taxon>Acidimicrobiales</taxon>
        <taxon>Acidimicrobiaceae</taxon>
        <taxon>Acidiferrimicrobium</taxon>
    </lineage>
</organism>
<evidence type="ECO:0000313" key="2">
    <source>
        <dbReference type="EMBL" id="MST31900.1"/>
    </source>
</evidence>
<sequence>MILSLRDAGLSTRAIGAALGVSNATVSRTSAVTNETPAPVVGRDGKQYNPKPKPEASPDTAKAAPDVPDLADMLADQEQQDALREVGLASDDTDMTAESAFL</sequence>
<accession>A0ABW9QQ06</accession>
<evidence type="ECO:0000313" key="3">
    <source>
        <dbReference type="Proteomes" id="UP000437736"/>
    </source>
</evidence>
<dbReference type="Proteomes" id="UP000437736">
    <property type="component" value="Unassembled WGS sequence"/>
</dbReference>
<comment type="caution">
    <text evidence="2">The sequence shown here is derived from an EMBL/GenBank/DDBJ whole genome shotgun (WGS) entry which is preliminary data.</text>
</comment>
<gene>
    <name evidence="2" type="ORF">GHK86_04055</name>
</gene>
<proteinExistence type="predicted"/>
<keyword evidence="3" id="KW-1185">Reference proteome</keyword>
<evidence type="ECO:0000256" key="1">
    <source>
        <dbReference type="SAM" id="MobiDB-lite"/>
    </source>
</evidence>
<reference evidence="2 3" key="1">
    <citation type="submission" date="2019-11" db="EMBL/GenBank/DDBJ databases">
        <title>Acidiferrimicrobium australis gen. nov., sp. nov., an acidophilic and obligately heterotrophic, member of the Actinobacteria that catalyses dissimilatory oxido- reduction of iron isolated from metal-rich acidic water in Chile.</title>
        <authorList>
            <person name="Gonzalez D."/>
            <person name="Huber K."/>
            <person name="Hedrich S."/>
            <person name="Rojas-Villalobos C."/>
            <person name="Quatrini R."/>
            <person name="Dinamarca M.A."/>
            <person name="Schwarz A."/>
            <person name="Canales C."/>
            <person name="Nancucheo I."/>
        </authorList>
    </citation>
    <scope>NUCLEOTIDE SEQUENCE [LARGE SCALE GENOMIC DNA]</scope>
    <source>
        <strain evidence="2 3">USS-CCA1</strain>
    </source>
</reference>
<feature type="region of interest" description="Disordered" evidence="1">
    <location>
        <begin position="30"/>
        <end position="66"/>
    </location>
</feature>
<name>A0ABW9QQ06_9ACTN</name>
<protein>
    <recommendedName>
        <fullName evidence="4">Helix-turn-helix domain-containing protein</fullName>
    </recommendedName>
</protein>
<evidence type="ECO:0008006" key="4">
    <source>
        <dbReference type="Google" id="ProtNLM"/>
    </source>
</evidence>
<dbReference type="EMBL" id="WJHE01000169">
    <property type="protein sequence ID" value="MST31900.1"/>
    <property type="molecule type" value="Genomic_DNA"/>
</dbReference>